<dbReference type="PANTHER" id="PTHR10971">
    <property type="entry name" value="MRNA EXPORT FACTOR AND BUB3"/>
    <property type="match status" value="1"/>
</dbReference>
<dbReference type="InterPro" id="IPR015943">
    <property type="entry name" value="WD40/YVTN_repeat-like_dom_sf"/>
</dbReference>
<reference evidence="4 5" key="1">
    <citation type="journal article" date="2013" name="MBio">
        <title>Genome sequencing of the plant pathogen Taphrina deformans, the causal agent of peach leaf curl.</title>
        <authorList>
            <person name="Cisse O.H."/>
            <person name="Almeida J.M.G.C.F."/>
            <person name="Fonseca A."/>
            <person name="Kumar A.A."/>
            <person name="Salojaervi J."/>
            <person name="Overmyer K."/>
            <person name="Hauser P.M."/>
            <person name="Pagni M."/>
        </authorList>
    </citation>
    <scope>NUCLEOTIDE SEQUENCE [LARGE SCALE GENOMIC DNA]</scope>
    <source>
        <strain evidence="5">PYCC 5710 / ATCC 11124 / CBS 356.35 / IMI 108563 / JCM 9778 / NBRC 8474</strain>
    </source>
</reference>
<name>R4XFN5_TAPDE</name>
<evidence type="ECO:0000256" key="3">
    <source>
        <dbReference type="PROSITE-ProRule" id="PRU00221"/>
    </source>
</evidence>
<keyword evidence="5" id="KW-1185">Reference proteome</keyword>
<keyword evidence="1 3" id="KW-0853">WD repeat</keyword>
<keyword evidence="2" id="KW-0677">Repeat</keyword>
<dbReference type="PROSITE" id="PS50082">
    <property type="entry name" value="WD_REPEATS_2"/>
    <property type="match status" value="1"/>
</dbReference>
<dbReference type="InterPro" id="IPR001680">
    <property type="entry name" value="WD40_rpt"/>
</dbReference>
<proteinExistence type="predicted"/>
<evidence type="ECO:0008006" key="6">
    <source>
        <dbReference type="Google" id="ProtNLM"/>
    </source>
</evidence>
<gene>
    <name evidence="4" type="ORF">TAPDE_002107</name>
</gene>
<sequence>MSQTLVELSGPEDTISALIFSINNPVYLLASSWDGHLRLYDVTNKVLVRDFSERAPILDATFISETTVASASVDGALRLYDLEHGRLVSEKTHHTGAISSITYSHKNKILVAGSWDCSLSVHNMSAENVGQTVRINLSEKVFALSSDGEHVVVAMANRQVYIFSFTQLLDALTTQNTNLKPMQRRESSLKFMTRTIQCTMTSDHSMAGYVSTSIEGRVSVEFMDPSQESQDRKYAFKCHRQRTRNAQGEDEDVVYPVNAIEFHPMYKTFASAGGDGVVSVWDLKAKKRVKQYAAIGEEIQTLAYSPDARFLAIGTGSLGSVDSLPGGKIYLRAMAEGEGKGKS</sequence>
<dbReference type="OrthoDB" id="10262475at2759"/>
<accession>R4XFN5</accession>
<comment type="caution">
    <text evidence="4">The sequence shown here is derived from an EMBL/GenBank/DDBJ whole genome shotgun (WGS) entry which is preliminary data.</text>
</comment>
<protein>
    <recommendedName>
        <fullName evidence="6">Mitotic checkpoint protein BUB3</fullName>
    </recommendedName>
</protein>
<dbReference type="VEuPathDB" id="FungiDB:TAPDE_002107"/>
<dbReference type="Gene3D" id="2.130.10.10">
    <property type="entry name" value="YVTN repeat-like/Quinoprotein amine dehydrogenase"/>
    <property type="match status" value="1"/>
</dbReference>
<organism evidence="4 5">
    <name type="scientific">Taphrina deformans (strain PYCC 5710 / ATCC 11124 / CBS 356.35 / IMI 108563 / JCM 9778 / NBRC 8474)</name>
    <name type="common">Peach leaf curl fungus</name>
    <name type="synonym">Lalaria deformans</name>
    <dbReference type="NCBI Taxonomy" id="1097556"/>
    <lineage>
        <taxon>Eukaryota</taxon>
        <taxon>Fungi</taxon>
        <taxon>Dikarya</taxon>
        <taxon>Ascomycota</taxon>
        <taxon>Taphrinomycotina</taxon>
        <taxon>Taphrinomycetes</taxon>
        <taxon>Taphrinales</taxon>
        <taxon>Taphrinaceae</taxon>
        <taxon>Taphrina</taxon>
    </lineage>
</organism>
<dbReference type="eggNOG" id="KOG1036">
    <property type="taxonomic scope" value="Eukaryota"/>
</dbReference>
<dbReference type="Proteomes" id="UP000013776">
    <property type="component" value="Unassembled WGS sequence"/>
</dbReference>
<dbReference type="EMBL" id="CAHR02000072">
    <property type="protein sequence ID" value="CCG82162.1"/>
    <property type="molecule type" value="Genomic_DNA"/>
</dbReference>
<feature type="repeat" description="WD" evidence="3">
    <location>
        <begin position="257"/>
        <end position="291"/>
    </location>
</feature>
<dbReference type="SMART" id="SM00320">
    <property type="entry name" value="WD40"/>
    <property type="match status" value="5"/>
</dbReference>
<dbReference type="Pfam" id="PF00400">
    <property type="entry name" value="WD40"/>
    <property type="match status" value="3"/>
</dbReference>
<evidence type="ECO:0000313" key="4">
    <source>
        <dbReference type="EMBL" id="CCG82162.1"/>
    </source>
</evidence>
<evidence type="ECO:0000313" key="5">
    <source>
        <dbReference type="Proteomes" id="UP000013776"/>
    </source>
</evidence>
<dbReference type="InterPro" id="IPR036322">
    <property type="entry name" value="WD40_repeat_dom_sf"/>
</dbReference>
<dbReference type="AlphaFoldDB" id="R4XFN5"/>
<evidence type="ECO:0000256" key="2">
    <source>
        <dbReference type="ARBA" id="ARBA00022737"/>
    </source>
</evidence>
<evidence type="ECO:0000256" key="1">
    <source>
        <dbReference type="ARBA" id="ARBA00022574"/>
    </source>
</evidence>
<dbReference type="STRING" id="1097556.R4XFN5"/>
<dbReference type="SUPFAM" id="SSF50978">
    <property type="entry name" value="WD40 repeat-like"/>
    <property type="match status" value="1"/>
</dbReference>